<dbReference type="SUPFAM" id="SSF55326">
    <property type="entry name" value="PurM N-terminal domain-like"/>
    <property type="match status" value="1"/>
</dbReference>
<evidence type="ECO:0000313" key="4">
    <source>
        <dbReference type="EMBL" id="MBW6409291.1"/>
    </source>
</evidence>
<dbReference type="InterPro" id="IPR016188">
    <property type="entry name" value="PurM-like_N"/>
</dbReference>
<dbReference type="Proteomes" id="UP001519921">
    <property type="component" value="Unassembled WGS sequence"/>
</dbReference>
<feature type="domain" description="PurM-like C-terminal" evidence="3">
    <location>
        <begin position="161"/>
        <end position="312"/>
    </location>
</feature>
<gene>
    <name evidence="4" type="primary">hypE</name>
    <name evidence="4" type="ORF">KYD98_04240</name>
</gene>
<dbReference type="PANTHER" id="PTHR30303:SF0">
    <property type="entry name" value="CARBAMOYL DEHYDRATASE HYPE"/>
    <property type="match status" value="1"/>
</dbReference>
<dbReference type="PIRSF" id="PIRSF005644">
    <property type="entry name" value="Hdrgns_mtr_HypE"/>
    <property type="match status" value="1"/>
</dbReference>
<evidence type="ECO:0000259" key="3">
    <source>
        <dbReference type="Pfam" id="PF02769"/>
    </source>
</evidence>
<evidence type="ECO:0000256" key="1">
    <source>
        <dbReference type="ARBA" id="ARBA00006243"/>
    </source>
</evidence>
<dbReference type="NCBIfam" id="TIGR02124">
    <property type="entry name" value="hypE"/>
    <property type="match status" value="1"/>
</dbReference>
<reference evidence="4 5" key="1">
    <citation type="submission" date="2021-07" db="EMBL/GenBank/DDBJ databases">
        <title>Clostridium weizhouense sp. nov., an anaerobic bacterium isolated from activated sludge of Petroleum wastewater.</title>
        <authorList>
            <person name="Li Q."/>
        </authorList>
    </citation>
    <scope>NUCLEOTIDE SEQUENCE [LARGE SCALE GENOMIC DNA]</scope>
    <source>
        <strain evidence="4 5">YB-6</strain>
    </source>
</reference>
<feature type="domain" description="PurM-like N-terminal" evidence="2">
    <location>
        <begin position="37"/>
        <end position="148"/>
    </location>
</feature>
<dbReference type="Pfam" id="PF00586">
    <property type="entry name" value="AIRS"/>
    <property type="match status" value="1"/>
</dbReference>
<dbReference type="RefSeq" id="WP_219778338.1">
    <property type="nucleotide sequence ID" value="NZ_JAHXPT010000002.1"/>
</dbReference>
<dbReference type="InterPro" id="IPR010918">
    <property type="entry name" value="PurM-like_C_dom"/>
</dbReference>
<keyword evidence="5" id="KW-1185">Reference proteome</keyword>
<sequence>MDIITLAHGSGGEETNQLIEDIFIRYFNTKELKEQNDSAILNELNGKIAVTTDSFVVNPIFFKGGDIGKLSICGTVNDLSVSGATPLYITVGFIIEEGFEIDDLKKIVKSMAITAKEAKVKIVAGDTKVVEKGRGDKLYINTTGIGVIENYGYILKGSNIEVGDKIILSGTIGEHGMCIINEREKLGIQSNIVSDCAPLNTLTEEILKCTKKIRIMRDPTRGGLANTLNELVNISEKSMKIYKKDIPITDEVRNFCDLLGFDPLYVANEGKLICIVSKNEVEKVLKVMKSNILGKNSAIIGEVIKDDKKNLYIENALGSTKILKMAQGELLPRIC</sequence>
<dbReference type="Gene3D" id="3.90.650.10">
    <property type="entry name" value="PurM-like C-terminal domain"/>
    <property type="match status" value="1"/>
</dbReference>
<dbReference type="InterPro" id="IPR036921">
    <property type="entry name" value="PurM-like_N_sf"/>
</dbReference>
<comment type="similarity">
    <text evidence="1">Belongs to the HypE family.</text>
</comment>
<dbReference type="InterPro" id="IPR011854">
    <property type="entry name" value="HypE"/>
</dbReference>
<dbReference type="PANTHER" id="PTHR30303">
    <property type="entry name" value="HYDROGENASE ISOENZYMES FORMATION PROTEIN HYPE"/>
    <property type="match status" value="1"/>
</dbReference>
<proteinExistence type="inferred from homology"/>
<dbReference type="Pfam" id="PF02769">
    <property type="entry name" value="AIRS_C"/>
    <property type="match status" value="1"/>
</dbReference>
<evidence type="ECO:0000259" key="2">
    <source>
        <dbReference type="Pfam" id="PF00586"/>
    </source>
</evidence>
<name>A0ABS7ANM9_9CLOT</name>
<dbReference type="CDD" id="cd02197">
    <property type="entry name" value="HypE"/>
    <property type="match status" value="1"/>
</dbReference>
<dbReference type="SUPFAM" id="SSF56042">
    <property type="entry name" value="PurM C-terminal domain-like"/>
    <property type="match status" value="1"/>
</dbReference>
<dbReference type="EMBL" id="JAHXPT010000002">
    <property type="protein sequence ID" value="MBW6409291.1"/>
    <property type="molecule type" value="Genomic_DNA"/>
</dbReference>
<comment type="caution">
    <text evidence="4">The sequence shown here is derived from an EMBL/GenBank/DDBJ whole genome shotgun (WGS) entry which is preliminary data.</text>
</comment>
<dbReference type="InterPro" id="IPR036676">
    <property type="entry name" value="PurM-like_C_sf"/>
</dbReference>
<evidence type="ECO:0000313" key="5">
    <source>
        <dbReference type="Proteomes" id="UP001519921"/>
    </source>
</evidence>
<accession>A0ABS7ANM9</accession>
<organism evidence="4 5">
    <name type="scientific">Clostridium weizhouense</name>
    <dbReference type="NCBI Taxonomy" id="2859781"/>
    <lineage>
        <taxon>Bacteria</taxon>
        <taxon>Bacillati</taxon>
        <taxon>Bacillota</taxon>
        <taxon>Clostridia</taxon>
        <taxon>Eubacteriales</taxon>
        <taxon>Clostridiaceae</taxon>
        <taxon>Clostridium</taxon>
    </lineage>
</organism>
<protein>
    <submittedName>
        <fullName evidence="4">Hydrogenase expression/formation protein HypE</fullName>
    </submittedName>
</protein>
<dbReference type="Gene3D" id="3.30.1330.10">
    <property type="entry name" value="PurM-like, N-terminal domain"/>
    <property type="match status" value="1"/>
</dbReference>